<dbReference type="InterPro" id="IPR051311">
    <property type="entry name" value="DedA_domain"/>
</dbReference>
<proteinExistence type="predicted"/>
<protein>
    <recommendedName>
        <fullName evidence="2">VTT domain-containing protein</fullName>
    </recommendedName>
</protein>
<feature type="domain" description="VTT" evidence="2">
    <location>
        <begin position="80"/>
        <end position="182"/>
    </location>
</feature>
<feature type="transmembrane region" description="Helical" evidence="1">
    <location>
        <begin position="132"/>
        <end position="157"/>
    </location>
</feature>
<name>A0A1F5N8B0_9BACT</name>
<keyword evidence="1" id="KW-0812">Transmembrane</keyword>
<keyword evidence="1" id="KW-0472">Membrane</keyword>
<dbReference type="AlphaFoldDB" id="A0A1F5N8B0"/>
<reference evidence="3 4" key="1">
    <citation type="journal article" date="2016" name="Nat. Commun.">
        <title>Thousands of microbial genomes shed light on interconnected biogeochemical processes in an aquifer system.</title>
        <authorList>
            <person name="Anantharaman K."/>
            <person name="Brown C.T."/>
            <person name="Hug L.A."/>
            <person name="Sharon I."/>
            <person name="Castelle C.J."/>
            <person name="Probst A.J."/>
            <person name="Thomas B.C."/>
            <person name="Singh A."/>
            <person name="Wilkins M.J."/>
            <person name="Karaoz U."/>
            <person name="Brodie E.L."/>
            <person name="Williams K.H."/>
            <person name="Hubbard S.S."/>
            <person name="Banfield J.F."/>
        </authorList>
    </citation>
    <scope>NUCLEOTIDE SEQUENCE [LARGE SCALE GENOMIC DNA]</scope>
</reference>
<evidence type="ECO:0000256" key="1">
    <source>
        <dbReference type="SAM" id="Phobius"/>
    </source>
</evidence>
<gene>
    <name evidence="3" type="ORF">A2717_04610</name>
</gene>
<feature type="transmembrane region" description="Helical" evidence="1">
    <location>
        <begin position="46"/>
        <end position="76"/>
    </location>
</feature>
<feature type="transmembrane region" description="Helical" evidence="1">
    <location>
        <begin position="12"/>
        <end position="34"/>
    </location>
</feature>
<keyword evidence="1" id="KW-1133">Transmembrane helix</keyword>
<dbReference type="STRING" id="1817821.A2717_04610"/>
<evidence type="ECO:0000259" key="2">
    <source>
        <dbReference type="Pfam" id="PF09335"/>
    </source>
</evidence>
<dbReference type="Pfam" id="PF09335">
    <property type="entry name" value="VTT_dom"/>
    <property type="match status" value="1"/>
</dbReference>
<dbReference type="Proteomes" id="UP000177610">
    <property type="component" value="Unassembled WGS sequence"/>
</dbReference>
<feature type="transmembrane region" description="Helical" evidence="1">
    <location>
        <begin position="163"/>
        <end position="181"/>
    </location>
</feature>
<dbReference type="EMBL" id="MFEH01000004">
    <property type="protein sequence ID" value="OGE73885.1"/>
    <property type="molecule type" value="Genomic_DNA"/>
</dbReference>
<organism evidence="3 4">
    <name type="scientific">Candidatus Doudnabacteria bacterium RIFCSPHIGHO2_01_FULL_41_86</name>
    <dbReference type="NCBI Taxonomy" id="1817821"/>
    <lineage>
        <taxon>Bacteria</taxon>
        <taxon>Candidatus Doudnaibacteriota</taxon>
    </lineage>
</organism>
<evidence type="ECO:0000313" key="4">
    <source>
        <dbReference type="Proteomes" id="UP000177610"/>
    </source>
</evidence>
<comment type="caution">
    <text evidence="3">The sequence shown here is derived from an EMBL/GenBank/DDBJ whole genome shotgun (WGS) entry which is preliminary data.</text>
</comment>
<dbReference type="PANTHER" id="PTHR42709">
    <property type="entry name" value="ALKALINE PHOSPHATASE LIKE PROTEIN"/>
    <property type="match status" value="1"/>
</dbReference>
<accession>A0A1F5N8B0</accession>
<sequence>MRKINLAPEIKFLVSLALLVAILAFAFWLSVAASDNQYVQEIITRYGYFGIFAAAVVSGFNLVVPIPAVSFIPALIESGLNFWTTILILSLGMTIADVAAYILGRAGRGVFSHALNQKVMQRLNKLRDKHQYLPLGIIFLFASIVPFPNEIIVVPLGFLRYRMTYLIGAVFLGNIIFNTLYSKGFLELFRILY</sequence>
<evidence type="ECO:0000313" key="3">
    <source>
        <dbReference type="EMBL" id="OGE73885.1"/>
    </source>
</evidence>
<dbReference type="InterPro" id="IPR032816">
    <property type="entry name" value="VTT_dom"/>
</dbReference>
<feature type="transmembrane region" description="Helical" evidence="1">
    <location>
        <begin position="82"/>
        <end position="103"/>
    </location>
</feature>